<name>A0ACB8S3W1_9AGAM</name>
<organism evidence="1 2">
    <name type="scientific">Auriscalpium vulgare</name>
    <dbReference type="NCBI Taxonomy" id="40419"/>
    <lineage>
        <taxon>Eukaryota</taxon>
        <taxon>Fungi</taxon>
        <taxon>Dikarya</taxon>
        <taxon>Basidiomycota</taxon>
        <taxon>Agaricomycotina</taxon>
        <taxon>Agaricomycetes</taxon>
        <taxon>Russulales</taxon>
        <taxon>Auriscalpiaceae</taxon>
        <taxon>Auriscalpium</taxon>
    </lineage>
</organism>
<evidence type="ECO:0000313" key="1">
    <source>
        <dbReference type="EMBL" id="KAI0050725.1"/>
    </source>
</evidence>
<dbReference type="EMBL" id="MU275859">
    <property type="protein sequence ID" value="KAI0050725.1"/>
    <property type="molecule type" value="Genomic_DNA"/>
</dbReference>
<keyword evidence="2" id="KW-1185">Reference proteome</keyword>
<comment type="caution">
    <text evidence="1">The sequence shown here is derived from an EMBL/GenBank/DDBJ whole genome shotgun (WGS) entry which is preliminary data.</text>
</comment>
<gene>
    <name evidence="1" type="ORF">FA95DRAFT_1555456</name>
</gene>
<proteinExistence type="predicted"/>
<reference evidence="1" key="2">
    <citation type="journal article" date="2022" name="New Phytol.">
        <title>Evolutionary transition to the ectomycorrhizal habit in the genomes of a hyperdiverse lineage of mushroom-forming fungi.</title>
        <authorList>
            <person name="Looney B."/>
            <person name="Miyauchi S."/>
            <person name="Morin E."/>
            <person name="Drula E."/>
            <person name="Courty P.E."/>
            <person name="Kohler A."/>
            <person name="Kuo A."/>
            <person name="LaButti K."/>
            <person name="Pangilinan J."/>
            <person name="Lipzen A."/>
            <person name="Riley R."/>
            <person name="Andreopoulos W."/>
            <person name="He G."/>
            <person name="Johnson J."/>
            <person name="Nolan M."/>
            <person name="Tritt A."/>
            <person name="Barry K.W."/>
            <person name="Grigoriev I.V."/>
            <person name="Nagy L.G."/>
            <person name="Hibbett D."/>
            <person name="Henrissat B."/>
            <person name="Matheny P.B."/>
            <person name="Labbe J."/>
            <person name="Martin F.M."/>
        </authorList>
    </citation>
    <scope>NUCLEOTIDE SEQUENCE</scope>
    <source>
        <strain evidence="1">FP105234-sp</strain>
    </source>
</reference>
<evidence type="ECO:0000313" key="2">
    <source>
        <dbReference type="Proteomes" id="UP000814033"/>
    </source>
</evidence>
<dbReference type="Proteomes" id="UP000814033">
    <property type="component" value="Unassembled WGS sequence"/>
</dbReference>
<sequence>MTSTMQVDTRRPSSDLASLRSYAPVNHGFGMLPRCNNIDSESSDDHPTFYADESTAHDHDEHDSETVESDTDEDVTDSAAVATASHLQETLPDEFRHLYELVPRECARLSAEFSGRQKELLKLLNCMQAVVDATPDRASHRSKTLVPRRHTKTSRRPQLDYIPEMSSDGIRW</sequence>
<accession>A0ACB8S3W1</accession>
<protein>
    <submittedName>
        <fullName evidence="1">Uncharacterized protein</fullName>
    </submittedName>
</protein>
<reference evidence="1" key="1">
    <citation type="submission" date="2021-02" db="EMBL/GenBank/DDBJ databases">
        <authorList>
            <consortium name="DOE Joint Genome Institute"/>
            <person name="Ahrendt S."/>
            <person name="Looney B.P."/>
            <person name="Miyauchi S."/>
            <person name="Morin E."/>
            <person name="Drula E."/>
            <person name="Courty P.E."/>
            <person name="Chicoki N."/>
            <person name="Fauchery L."/>
            <person name="Kohler A."/>
            <person name="Kuo A."/>
            <person name="Labutti K."/>
            <person name="Pangilinan J."/>
            <person name="Lipzen A."/>
            <person name="Riley R."/>
            <person name="Andreopoulos W."/>
            <person name="He G."/>
            <person name="Johnson J."/>
            <person name="Barry K.W."/>
            <person name="Grigoriev I.V."/>
            <person name="Nagy L."/>
            <person name="Hibbett D."/>
            <person name="Henrissat B."/>
            <person name="Matheny P.B."/>
            <person name="Labbe J."/>
            <person name="Martin F."/>
        </authorList>
    </citation>
    <scope>NUCLEOTIDE SEQUENCE</scope>
    <source>
        <strain evidence="1">FP105234-sp</strain>
    </source>
</reference>